<dbReference type="PROSITE" id="PS50940">
    <property type="entry name" value="CHIT_BIND_II"/>
    <property type="match status" value="1"/>
</dbReference>
<dbReference type="GeneID" id="106011656"/>
<dbReference type="SUPFAM" id="SSF57625">
    <property type="entry name" value="Invertebrate chitin-binding proteins"/>
    <property type="match status" value="1"/>
</dbReference>
<feature type="chain" id="PRO_5045391968" evidence="1">
    <location>
        <begin position="26"/>
        <end position="160"/>
    </location>
</feature>
<gene>
    <name evidence="4" type="primary">LOC106011656</name>
</gene>
<organism evidence="3 4">
    <name type="scientific">Aplysia californica</name>
    <name type="common">California sea hare</name>
    <dbReference type="NCBI Taxonomy" id="6500"/>
    <lineage>
        <taxon>Eukaryota</taxon>
        <taxon>Metazoa</taxon>
        <taxon>Spiralia</taxon>
        <taxon>Lophotrochozoa</taxon>
        <taxon>Mollusca</taxon>
        <taxon>Gastropoda</taxon>
        <taxon>Heterobranchia</taxon>
        <taxon>Euthyneura</taxon>
        <taxon>Tectipleura</taxon>
        <taxon>Aplysiida</taxon>
        <taxon>Aplysioidea</taxon>
        <taxon>Aplysiidae</taxon>
        <taxon>Aplysia</taxon>
    </lineage>
</organism>
<reference evidence="4" key="1">
    <citation type="submission" date="2025-08" db="UniProtKB">
        <authorList>
            <consortium name="RefSeq"/>
        </authorList>
    </citation>
    <scope>IDENTIFICATION</scope>
</reference>
<protein>
    <submittedName>
        <fullName evidence="4">Uncharacterized protein LOC106011656</fullName>
    </submittedName>
</protein>
<dbReference type="InterPro" id="IPR002557">
    <property type="entry name" value="Chitin-bd_dom"/>
</dbReference>
<evidence type="ECO:0000313" key="3">
    <source>
        <dbReference type="Proteomes" id="UP000694888"/>
    </source>
</evidence>
<evidence type="ECO:0000259" key="2">
    <source>
        <dbReference type="PROSITE" id="PS50940"/>
    </source>
</evidence>
<sequence length="160" mass="17643">MAPPISTAALITVGVLLSVLTMTGAQRTLCSDGARFEYNFKDCQKFYICVGPNPHSLTCPDELVFSIPKKRCVYRDSDDASECLSQEIGQGGAASLADQDNMADEASNLFKVPELEIPVPKNIIAMDQRCLKTGAPLVAHERYCHRYFNCSQPHPEDMNK</sequence>
<dbReference type="InterPro" id="IPR036508">
    <property type="entry name" value="Chitin-bd_dom_sf"/>
</dbReference>
<evidence type="ECO:0000256" key="1">
    <source>
        <dbReference type="SAM" id="SignalP"/>
    </source>
</evidence>
<dbReference type="SMART" id="SM00494">
    <property type="entry name" value="ChtBD2"/>
    <property type="match status" value="1"/>
</dbReference>
<dbReference type="RefSeq" id="XP_012937510.1">
    <property type="nucleotide sequence ID" value="XM_013082056.1"/>
</dbReference>
<accession>A0ABM0ZZ51</accession>
<feature type="signal peptide" evidence="1">
    <location>
        <begin position="1"/>
        <end position="25"/>
    </location>
</feature>
<name>A0ABM0ZZ51_APLCA</name>
<keyword evidence="3" id="KW-1185">Reference proteome</keyword>
<dbReference type="Gene3D" id="2.170.140.10">
    <property type="entry name" value="Chitin binding domain"/>
    <property type="match status" value="1"/>
</dbReference>
<feature type="domain" description="Chitin-binding type-2" evidence="2">
    <location>
        <begin position="27"/>
        <end position="85"/>
    </location>
</feature>
<proteinExistence type="predicted"/>
<evidence type="ECO:0000313" key="4">
    <source>
        <dbReference type="RefSeq" id="XP_012937510.1"/>
    </source>
</evidence>
<dbReference type="Pfam" id="PF01607">
    <property type="entry name" value="CBM_14"/>
    <property type="match status" value="1"/>
</dbReference>
<dbReference type="Proteomes" id="UP000694888">
    <property type="component" value="Unplaced"/>
</dbReference>
<keyword evidence="1" id="KW-0732">Signal</keyword>